<dbReference type="RefSeq" id="WP_091092443.1">
    <property type="nucleotide sequence ID" value="NZ_FNRD01000013.1"/>
</dbReference>
<feature type="chain" id="PRO_5011771161" evidence="1">
    <location>
        <begin position="21"/>
        <end position="187"/>
    </location>
</feature>
<feature type="signal peptide" evidence="1">
    <location>
        <begin position="1"/>
        <end position="20"/>
    </location>
</feature>
<accession>A0A1H4FFL2</accession>
<dbReference type="SUPFAM" id="SSF56925">
    <property type="entry name" value="OMPA-like"/>
    <property type="match status" value="1"/>
</dbReference>
<dbReference type="EMBL" id="FNRD01000013">
    <property type="protein sequence ID" value="SEA95252.1"/>
    <property type="molecule type" value="Genomic_DNA"/>
</dbReference>
<feature type="domain" description="Outer membrane protein beta-barrel" evidence="2">
    <location>
        <begin position="19"/>
        <end position="168"/>
    </location>
</feature>
<evidence type="ECO:0000313" key="4">
    <source>
        <dbReference type="Proteomes" id="UP000198951"/>
    </source>
</evidence>
<dbReference type="Pfam" id="PF13568">
    <property type="entry name" value="OMP_b-brl_2"/>
    <property type="match status" value="1"/>
</dbReference>
<dbReference type="STRING" id="150146.SAMN05443667_11324"/>
<reference evidence="4" key="1">
    <citation type="submission" date="2016-10" db="EMBL/GenBank/DDBJ databases">
        <authorList>
            <person name="Varghese N."/>
            <person name="Submissions S."/>
        </authorList>
    </citation>
    <scope>NUCLEOTIDE SEQUENCE [LARGE SCALE GENOMIC DNA]</scope>
    <source>
        <strain evidence="4">DSM 22376</strain>
    </source>
</reference>
<dbReference type="AlphaFoldDB" id="A0A1H4FFL2"/>
<dbReference type="InterPro" id="IPR011250">
    <property type="entry name" value="OMP/PagP_B-barrel"/>
</dbReference>
<protein>
    <submittedName>
        <fullName evidence="3">Outer membrane protein beta-barrel domain-containing protein</fullName>
    </submittedName>
</protein>
<dbReference type="InterPro" id="IPR025665">
    <property type="entry name" value="Beta-barrel_OMP_2"/>
</dbReference>
<evidence type="ECO:0000313" key="3">
    <source>
        <dbReference type="EMBL" id="SEA95252.1"/>
    </source>
</evidence>
<proteinExistence type="predicted"/>
<name>A0A1H4FFL2_9FLAO</name>
<evidence type="ECO:0000259" key="2">
    <source>
        <dbReference type="Pfam" id="PF13568"/>
    </source>
</evidence>
<gene>
    <name evidence="3" type="ORF">SAMN05443667_11324</name>
</gene>
<dbReference type="OrthoDB" id="947434at2"/>
<keyword evidence="1" id="KW-0732">Signal</keyword>
<dbReference type="Proteomes" id="UP000198951">
    <property type="component" value="Unassembled WGS sequence"/>
</dbReference>
<sequence length="187" mass="20203">MKKTIFAAVVLLAMSASVQAQLVKIGIKGGLNYANQNGSDITINSTNYQTSAITSYHAGLVAEIKLVDSFSIQPELLYSTQGATYKNAVEEFQNELGYLSIPVMAKIYLNKVVSLELGPQASFLLSERNNFDVKDASTFDFAANAGLGFKITKSFFLEGRYSLGLTDASKDAQVKNSVVQVSAGFLF</sequence>
<organism evidence="3 4">
    <name type="scientific">Flavobacterium gillisiae</name>
    <dbReference type="NCBI Taxonomy" id="150146"/>
    <lineage>
        <taxon>Bacteria</taxon>
        <taxon>Pseudomonadati</taxon>
        <taxon>Bacteroidota</taxon>
        <taxon>Flavobacteriia</taxon>
        <taxon>Flavobacteriales</taxon>
        <taxon>Flavobacteriaceae</taxon>
        <taxon>Flavobacterium</taxon>
    </lineage>
</organism>
<keyword evidence="4" id="KW-1185">Reference proteome</keyword>
<evidence type="ECO:0000256" key="1">
    <source>
        <dbReference type="SAM" id="SignalP"/>
    </source>
</evidence>